<evidence type="ECO:0000256" key="1">
    <source>
        <dbReference type="SAM" id="SignalP"/>
    </source>
</evidence>
<proteinExistence type="predicted"/>
<accession>A0A222FGK6</accession>
<name>A0A222FGK6_9GAMM</name>
<evidence type="ECO:0000313" key="3">
    <source>
        <dbReference type="Proteomes" id="UP000202440"/>
    </source>
</evidence>
<dbReference type="EMBL" id="CP022530">
    <property type="protein sequence ID" value="ASP37726.1"/>
    <property type="molecule type" value="Genomic_DNA"/>
</dbReference>
<keyword evidence="1" id="KW-0732">Signal</keyword>
<dbReference type="OrthoDB" id="5368544at2"/>
<dbReference type="RefSeq" id="WP_094058935.1">
    <property type="nucleotide sequence ID" value="NZ_CP022530.1"/>
</dbReference>
<dbReference type="Gene3D" id="3.40.190.10">
    <property type="entry name" value="Periplasmic binding protein-like II"/>
    <property type="match status" value="1"/>
</dbReference>
<evidence type="ECO:0000313" key="2">
    <source>
        <dbReference type="EMBL" id="ASP37726.1"/>
    </source>
</evidence>
<dbReference type="SUPFAM" id="SSF53850">
    <property type="entry name" value="Periplasmic binding protein-like II"/>
    <property type="match status" value="1"/>
</dbReference>
<feature type="signal peptide" evidence="1">
    <location>
        <begin position="1"/>
        <end position="21"/>
    </location>
</feature>
<protein>
    <submittedName>
        <fullName evidence="2">Phosphate ABC transporter substrate-binding protein</fullName>
    </submittedName>
</protein>
<keyword evidence="3" id="KW-1185">Reference proteome</keyword>
<dbReference type="Proteomes" id="UP000202440">
    <property type="component" value="Chromosome"/>
</dbReference>
<dbReference type="AlphaFoldDB" id="A0A222FGK6"/>
<reference evidence="2 3" key="1">
    <citation type="submission" date="2017-07" db="EMBL/GenBank/DDBJ databases">
        <title>Annotated genome sequence of Bacterioplanes sanyensis isolated from Red Sea.</title>
        <authorList>
            <person name="Rehman Z.U."/>
        </authorList>
    </citation>
    <scope>NUCLEOTIDE SEQUENCE [LARGE SCALE GENOMIC DNA]</scope>
    <source>
        <strain evidence="2 3">NV9</strain>
    </source>
</reference>
<gene>
    <name evidence="2" type="ORF">CHH28_03130</name>
</gene>
<dbReference type="KEGG" id="bsan:CHH28_03130"/>
<feature type="chain" id="PRO_5012217331" evidence="1">
    <location>
        <begin position="22"/>
        <end position="143"/>
    </location>
</feature>
<organism evidence="2 3">
    <name type="scientific">Bacterioplanes sanyensis</name>
    <dbReference type="NCBI Taxonomy" id="1249553"/>
    <lineage>
        <taxon>Bacteria</taxon>
        <taxon>Pseudomonadati</taxon>
        <taxon>Pseudomonadota</taxon>
        <taxon>Gammaproteobacteria</taxon>
        <taxon>Oceanospirillales</taxon>
        <taxon>Oceanospirillaceae</taxon>
        <taxon>Bacterioplanes</taxon>
    </lineage>
</organism>
<sequence length="143" mass="15510">MKGIQAFTTAALLTLSSVLWADVAVIVNVKNPNTYTGVDQALVQRIYLGKASQFPDGSTATPYDLEKGDPSRQQFVREVLQKSPSQLHAYWSRRIFSGKQQPPRSMDDAEAMKAAVAADESAIGYIKASAVDASVAVLFTIED</sequence>